<dbReference type="PROSITE" id="PS50928">
    <property type="entry name" value="ABC_TM1"/>
    <property type="match status" value="1"/>
</dbReference>
<dbReference type="NCBIfam" id="TIGR01581">
    <property type="entry name" value="Mo_ABC_porter"/>
    <property type="match status" value="1"/>
</dbReference>
<comment type="subcellular location">
    <subcellularLocation>
        <location evidence="1 9">Cell membrane</location>
        <topology evidence="1 9">Multi-pass membrane protein</topology>
    </subcellularLocation>
</comment>
<comment type="similarity">
    <text evidence="2 10">Belongs to the binding-protein-dependent transport system permease family. CysTW subfamily.</text>
</comment>
<dbReference type="InterPro" id="IPR011867">
    <property type="entry name" value="ModB_ABC"/>
</dbReference>
<evidence type="ECO:0000256" key="4">
    <source>
        <dbReference type="ARBA" id="ARBA00022475"/>
    </source>
</evidence>
<evidence type="ECO:0000313" key="13">
    <source>
        <dbReference type="Proteomes" id="UP000809290"/>
    </source>
</evidence>
<feature type="transmembrane region" description="Helical" evidence="9">
    <location>
        <begin position="24"/>
        <end position="45"/>
    </location>
</feature>
<keyword evidence="5 10" id="KW-0500">Molybdenum</keyword>
<evidence type="ECO:0000313" key="12">
    <source>
        <dbReference type="EMBL" id="MBM7816354.1"/>
    </source>
</evidence>
<feature type="transmembrane region" description="Helical" evidence="9">
    <location>
        <begin position="200"/>
        <end position="226"/>
    </location>
</feature>
<evidence type="ECO:0000256" key="1">
    <source>
        <dbReference type="ARBA" id="ARBA00004651"/>
    </source>
</evidence>
<sequence>MKPDADMRSRADVQSRAQTPFPRWMWVPAVVAASFVVLPVVGLVVRANWPEFFSLITAPSALQALRLSLITATCATVFSVLLGIPLALLTVREFPGVRLLRTVVLLPLVLPPVVGGIALLSTFGRAGLIGSSLEAAGVSIAFTTVAVVVAQTFVAMPFVVLTVEGALTSLDPGFAKVATTLGAGPTRTLFRIVLPLIRPALISGAVLAFARALGEFGATVTFAGSLQGVTRTLPLEVYLLADSGDTAGAVAVSVVLMVVAFVVVATMYRKTFRGVRQ</sequence>
<accession>A0ABS2SJB0</accession>
<evidence type="ECO:0000256" key="5">
    <source>
        <dbReference type="ARBA" id="ARBA00022505"/>
    </source>
</evidence>
<keyword evidence="6 9" id="KW-0812">Transmembrane</keyword>
<dbReference type="Proteomes" id="UP000809290">
    <property type="component" value="Unassembled WGS sequence"/>
</dbReference>
<evidence type="ECO:0000256" key="2">
    <source>
        <dbReference type="ARBA" id="ARBA00007069"/>
    </source>
</evidence>
<comment type="function">
    <text evidence="10">Part of the binding-protein-dependent transport system for molybdenum; probably responsible for the translocation of the substrate across the membrane.</text>
</comment>
<dbReference type="InterPro" id="IPR000515">
    <property type="entry name" value="MetI-like"/>
</dbReference>
<gene>
    <name evidence="12" type="ORF">JOE56_001048</name>
</gene>
<evidence type="ECO:0000256" key="7">
    <source>
        <dbReference type="ARBA" id="ARBA00022989"/>
    </source>
</evidence>
<evidence type="ECO:0000256" key="9">
    <source>
        <dbReference type="RuleBase" id="RU363032"/>
    </source>
</evidence>
<dbReference type="PANTHER" id="PTHR30183">
    <property type="entry name" value="MOLYBDENUM TRANSPORT SYSTEM PERMEASE PROTEIN MODB"/>
    <property type="match status" value="1"/>
</dbReference>
<name>A0ABS2SJB0_9MICO</name>
<keyword evidence="13" id="KW-1185">Reference proteome</keyword>
<feature type="transmembrane region" description="Helical" evidence="9">
    <location>
        <begin position="246"/>
        <end position="268"/>
    </location>
</feature>
<evidence type="ECO:0000256" key="6">
    <source>
        <dbReference type="ARBA" id="ARBA00022692"/>
    </source>
</evidence>
<keyword evidence="3 9" id="KW-0813">Transport</keyword>
<feature type="domain" description="ABC transmembrane type-1" evidence="11">
    <location>
        <begin position="65"/>
        <end position="267"/>
    </location>
</feature>
<feature type="transmembrane region" description="Helical" evidence="9">
    <location>
        <begin position="65"/>
        <end position="91"/>
    </location>
</feature>
<evidence type="ECO:0000259" key="11">
    <source>
        <dbReference type="PROSITE" id="PS50928"/>
    </source>
</evidence>
<feature type="transmembrane region" description="Helical" evidence="9">
    <location>
        <begin position="135"/>
        <end position="161"/>
    </location>
</feature>
<proteinExistence type="inferred from homology"/>
<dbReference type="InterPro" id="IPR006469">
    <property type="entry name" value="NifC_ABC_porter"/>
</dbReference>
<dbReference type="InterPro" id="IPR035906">
    <property type="entry name" value="MetI-like_sf"/>
</dbReference>
<dbReference type="EMBL" id="JAFBCP010000001">
    <property type="protein sequence ID" value="MBM7816354.1"/>
    <property type="molecule type" value="Genomic_DNA"/>
</dbReference>
<evidence type="ECO:0000256" key="3">
    <source>
        <dbReference type="ARBA" id="ARBA00022448"/>
    </source>
</evidence>
<keyword evidence="4 10" id="KW-1003">Cell membrane</keyword>
<feature type="transmembrane region" description="Helical" evidence="9">
    <location>
        <begin position="103"/>
        <end position="123"/>
    </location>
</feature>
<protein>
    <recommendedName>
        <fullName evidence="10">Molybdenum transport system permease</fullName>
    </recommendedName>
</protein>
<dbReference type="CDD" id="cd06261">
    <property type="entry name" value="TM_PBP2"/>
    <property type="match status" value="1"/>
</dbReference>
<evidence type="ECO:0000256" key="8">
    <source>
        <dbReference type="ARBA" id="ARBA00023136"/>
    </source>
</evidence>
<dbReference type="PANTHER" id="PTHR30183:SF3">
    <property type="entry name" value="MOLYBDENUM TRANSPORT SYSTEM PERMEASE PROTEIN MODB"/>
    <property type="match status" value="1"/>
</dbReference>
<dbReference type="Pfam" id="PF00528">
    <property type="entry name" value="BPD_transp_1"/>
    <property type="match status" value="1"/>
</dbReference>
<keyword evidence="7 9" id="KW-1133">Transmembrane helix</keyword>
<dbReference type="NCBIfam" id="TIGR02141">
    <property type="entry name" value="modB_ABC"/>
    <property type="match status" value="1"/>
</dbReference>
<dbReference type="Gene3D" id="1.10.3720.10">
    <property type="entry name" value="MetI-like"/>
    <property type="match status" value="1"/>
</dbReference>
<keyword evidence="8 9" id="KW-0472">Membrane</keyword>
<organism evidence="12 13">
    <name type="scientific">Brevibacterium paucivorans</name>
    <dbReference type="NCBI Taxonomy" id="170994"/>
    <lineage>
        <taxon>Bacteria</taxon>
        <taxon>Bacillati</taxon>
        <taxon>Actinomycetota</taxon>
        <taxon>Actinomycetes</taxon>
        <taxon>Micrococcales</taxon>
        <taxon>Brevibacteriaceae</taxon>
        <taxon>Brevibacterium</taxon>
    </lineage>
</organism>
<reference evidence="12 13" key="1">
    <citation type="submission" date="2021-01" db="EMBL/GenBank/DDBJ databases">
        <title>Sequencing the genomes of 1000 actinobacteria strains.</title>
        <authorList>
            <person name="Klenk H.-P."/>
        </authorList>
    </citation>
    <scope>NUCLEOTIDE SEQUENCE [LARGE SCALE GENOMIC DNA]</scope>
    <source>
        <strain evidence="12 13">DSM 13657</strain>
    </source>
</reference>
<comment type="caution">
    <text evidence="12">The sequence shown here is derived from an EMBL/GenBank/DDBJ whole genome shotgun (WGS) entry which is preliminary data.</text>
</comment>
<dbReference type="SUPFAM" id="SSF161098">
    <property type="entry name" value="MetI-like"/>
    <property type="match status" value="1"/>
</dbReference>
<evidence type="ECO:0000256" key="10">
    <source>
        <dbReference type="RuleBase" id="RU365097"/>
    </source>
</evidence>